<feature type="transmembrane region" description="Helical" evidence="1">
    <location>
        <begin position="75"/>
        <end position="94"/>
    </location>
</feature>
<dbReference type="OMA" id="FIIYRDR"/>
<dbReference type="EMBL" id="GL349460">
    <property type="protein sequence ID" value="KNC50253.1"/>
    <property type="molecule type" value="Genomic_DNA"/>
</dbReference>
<keyword evidence="3" id="KW-1185">Reference proteome</keyword>
<keyword evidence="1" id="KW-0812">Transmembrane</keyword>
<feature type="transmembrane region" description="Helical" evidence="1">
    <location>
        <begin position="190"/>
        <end position="210"/>
    </location>
</feature>
<feature type="transmembrane region" description="Helical" evidence="1">
    <location>
        <begin position="49"/>
        <end position="68"/>
    </location>
</feature>
<feature type="transmembrane region" description="Helical" evidence="1">
    <location>
        <begin position="114"/>
        <end position="137"/>
    </location>
</feature>
<keyword evidence="1" id="KW-0472">Membrane</keyword>
<evidence type="ECO:0000313" key="3">
    <source>
        <dbReference type="Proteomes" id="UP000054408"/>
    </source>
</evidence>
<gene>
    <name evidence="2" type="ORF">AMSG_06409</name>
</gene>
<sequence length="248" mass="26569">MKWSVLSREAKVFVGLVAVEAVTVAALTVQDLVANAPWTAANRFHYEFGILFLVCTLAAAYFGISGAVRENALELAIFCFALLLADVYVLYAIISPGAEARGGKVSPHSPAAYIRVVLVSLATIASLPASYVVHQAFGWRAYKTVGASVEMTTLYERYVLLMGSLKLDALVSFITLYIAGMTLLHERGLIADSIALVVTWAGLAAAAYGARHESRKAVAVFFVIAVLEPAYIVWKLSTTLGSATSTRS</sequence>
<feature type="transmembrane region" description="Helical" evidence="1">
    <location>
        <begin position="12"/>
        <end position="29"/>
    </location>
</feature>
<protein>
    <submittedName>
        <fullName evidence="2">Uncharacterized protein</fullName>
    </submittedName>
</protein>
<proteinExistence type="predicted"/>
<evidence type="ECO:0000313" key="2">
    <source>
        <dbReference type="EMBL" id="KNC50253.1"/>
    </source>
</evidence>
<dbReference type="RefSeq" id="XP_013757082.1">
    <property type="nucleotide sequence ID" value="XM_013901628.1"/>
</dbReference>
<dbReference type="Proteomes" id="UP000054408">
    <property type="component" value="Unassembled WGS sequence"/>
</dbReference>
<reference evidence="2 3" key="1">
    <citation type="submission" date="2010-05" db="EMBL/GenBank/DDBJ databases">
        <title>The Genome Sequence of Thecamonas trahens ATCC 50062.</title>
        <authorList>
            <consortium name="The Broad Institute Genome Sequencing Platform"/>
            <person name="Russ C."/>
            <person name="Cuomo C."/>
            <person name="Shea T."/>
            <person name="Young S.K."/>
            <person name="Zeng Q."/>
            <person name="Koehrsen M."/>
            <person name="Haas B."/>
            <person name="Borodovsky M."/>
            <person name="Guigo R."/>
            <person name="Alvarado L."/>
            <person name="Berlin A."/>
            <person name="Bochicchio J."/>
            <person name="Borenstein D."/>
            <person name="Chapman S."/>
            <person name="Chen Z."/>
            <person name="Freedman E."/>
            <person name="Gellesch M."/>
            <person name="Goldberg J."/>
            <person name="Griggs A."/>
            <person name="Gujja S."/>
            <person name="Heilman E."/>
            <person name="Heiman D."/>
            <person name="Hepburn T."/>
            <person name="Howarth C."/>
            <person name="Jen D."/>
            <person name="Larson L."/>
            <person name="Mehta T."/>
            <person name="Park D."/>
            <person name="Pearson M."/>
            <person name="Roberts A."/>
            <person name="Saif S."/>
            <person name="Shenoy N."/>
            <person name="Sisk P."/>
            <person name="Stolte C."/>
            <person name="Sykes S."/>
            <person name="Thomson T."/>
            <person name="Walk T."/>
            <person name="White J."/>
            <person name="Yandava C."/>
            <person name="Burger G."/>
            <person name="Gray M.W."/>
            <person name="Holland P.W.H."/>
            <person name="King N."/>
            <person name="Lang F.B.F."/>
            <person name="Roger A.J."/>
            <person name="Ruiz-Trillo I."/>
            <person name="Lander E."/>
            <person name="Nusbaum C."/>
        </authorList>
    </citation>
    <scope>NUCLEOTIDE SEQUENCE [LARGE SCALE GENOMIC DNA]</scope>
    <source>
        <strain evidence="2 3">ATCC 50062</strain>
    </source>
</reference>
<keyword evidence="1" id="KW-1133">Transmembrane helix</keyword>
<dbReference type="GeneID" id="25565571"/>
<feature type="transmembrane region" description="Helical" evidence="1">
    <location>
        <begin position="158"/>
        <end position="178"/>
    </location>
</feature>
<dbReference type="PANTHER" id="PTHR39299:SF1">
    <property type="entry name" value="TRANSMEMBRANE PROTEIN"/>
    <property type="match status" value="1"/>
</dbReference>
<name>A0A0L0DFY8_THETB</name>
<evidence type="ECO:0000256" key="1">
    <source>
        <dbReference type="SAM" id="Phobius"/>
    </source>
</evidence>
<dbReference type="PANTHER" id="PTHR39299">
    <property type="entry name" value="TRANSMEMBRANE PROTEIN"/>
    <property type="match status" value="1"/>
</dbReference>
<organism evidence="2 3">
    <name type="scientific">Thecamonas trahens ATCC 50062</name>
    <dbReference type="NCBI Taxonomy" id="461836"/>
    <lineage>
        <taxon>Eukaryota</taxon>
        <taxon>Apusozoa</taxon>
        <taxon>Apusomonadida</taxon>
        <taxon>Apusomonadidae</taxon>
        <taxon>Thecamonas</taxon>
    </lineage>
</organism>
<feature type="transmembrane region" description="Helical" evidence="1">
    <location>
        <begin position="217"/>
        <end position="234"/>
    </location>
</feature>
<accession>A0A0L0DFY8</accession>
<dbReference type="AlphaFoldDB" id="A0A0L0DFY8"/>